<gene>
    <name evidence="5" type="ORF">A1O3_03791</name>
</gene>
<dbReference type="GO" id="GO:0044550">
    <property type="term" value="P:secondary metabolite biosynthetic process"/>
    <property type="evidence" value="ECO:0007669"/>
    <property type="project" value="TreeGrafter"/>
</dbReference>
<dbReference type="PANTHER" id="PTHR46720">
    <property type="entry name" value="HYDROXYLASE, PUTATIVE (AFU_ORTHOLOGUE AFUA_3G01460)-RELATED"/>
    <property type="match status" value="1"/>
</dbReference>
<dbReference type="HOGENOM" id="CLU_009665_6_4_1"/>
<dbReference type="OrthoDB" id="16820at2759"/>
<organism evidence="5 6">
    <name type="scientific">Capronia epimyces CBS 606.96</name>
    <dbReference type="NCBI Taxonomy" id="1182542"/>
    <lineage>
        <taxon>Eukaryota</taxon>
        <taxon>Fungi</taxon>
        <taxon>Dikarya</taxon>
        <taxon>Ascomycota</taxon>
        <taxon>Pezizomycotina</taxon>
        <taxon>Eurotiomycetes</taxon>
        <taxon>Chaetothyriomycetidae</taxon>
        <taxon>Chaetothyriales</taxon>
        <taxon>Herpotrichiellaceae</taxon>
        <taxon>Capronia</taxon>
    </lineage>
</organism>
<comment type="caution">
    <text evidence="5">The sequence shown here is derived from an EMBL/GenBank/DDBJ whole genome shotgun (WGS) entry which is preliminary data.</text>
</comment>
<dbReference type="PRINTS" id="PR00420">
    <property type="entry name" value="RNGMNOXGNASE"/>
</dbReference>
<dbReference type="InterPro" id="IPR051104">
    <property type="entry name" value="FAD_monoxygenase"/>
</dbReference>
<dbReference type="SUPFAM" id="SSF54373">
    <property type="entry name" value="FAD-linked reductases, C-terminal domain"/>
    <property type="match status" value="1"/>
</dbReference>
<sequence length="462" mass="50916">MPLEVAIIGGGIAGLTLAAALQHNPNLRVNIYERATELKEIGAVIGLAPNALRTLEKIGVADVLTDAVGWRNPNGIPMTFAHYKTGEVISRDFFRNVPDRRHHFARMHRARLQQGLLKHVAPHVIHLGKKVASVAAHRDQGATVTFSDGSTINTDVVIGADGIKSKVRQSFVPNHTLSWTGDVVFRTVFNYSLVEDIPNLPQNSTHFTNGLDFFFATRAGSDQYAVTATFIVDPRTDHQYSETDWNKSASVDTLRERYASWNSLVLAIIDRIPWVRSYTNIAGRVLDQWSFEDRVTLLGDAAHTHGGAFAAGAALAIDDAYALSLAFEEVFPSSGGIVPQKSVPDQLLRVFDLYEAVRKPHSSKLLAIVEAHRRNNLSQLAKRRSGHGETDEEFRKRYTARMDATWLAEHDVEATFRKHVEVGNVAGKGNSATVEEKITTVPGKVIVEITEAEVHVPARATL</sequence>
<evidence type="ECO:0000256" key="2">
    <source>
        <dbReference type="ARBA" id="ARBA00022827"/>
    </source>
</evidence>
<proteinExistence type="predicted"/>
<dbReference type="Pfam" id="PF01494">
    <property type="entry name" value="FAD_binding_3"/>
    <property type="match status" value="1"/>
</dbReference>
<feature type="domain" description="FAD-binding" evidence="4">
    <location>
        <begin position="4"/>
        <end position="330"/>
    </location>
</feature>
<dbReference type="Gene3D" id="3.50.50.60">
    <property type="entry name" value="FAD/NAD(P)-binding domain"/>
    <property type="match status" value="1"/>
</dbReference>
<keyword evidence="1" id="KW-0285">Flavoprotein</keyword>
<evidence type="ECO:0000256" key="3">
    <source>
        <dbReference type="ARBA" id="ARBA00023002"/>
    </source>
</evidence>
<reference evidence="5 6" key="1">
    <citation type="submission" date="2013-03" db="EMBL/GenBank/DDBJ databases">
        <title>The Genome Sequence of Capronia epimyces CBS 606.96.</title>
        <authorList>
            <consortium name="The Broad Institute Genomics Platform"/>
            <person name="Cuomo C."/>
            <person name="de Hoog S."/>
            <person name="Gorbushina A."/>
            <person name="Walker B."/>
            <person name="Young S.K."/>
            <person name="Zeng Q."/>
            <person name="Gargeya S."/>
            <person name="Fitzgerald M."/>
            <person name="Haas B."/>
            <person name="Abouelleil A."/>
            <person name="Allen A.W."/>
            <person name="Alvarado L."/>
            <person name="Arachchi H.M."/>
            <person name="Berlin A.M."/>
            <person name="Chapman S.B."/>
            <person name="Gainer-Dewar J."/>
            <person name="Goldberg J."/>
            <person name="Griggs A."/>
            <person name="Gujja S."/>
            <person name="Hansen M."/>
            <person name="Howarth C."/>
            <person name="Imamovic A."/>
            <person name="Ireland A."/>
            <person name="Larimer J."/>
            <person name="McCowan C."/>
            <person name="Murphy C."/>
            <person name="Pearson M."/>
            <person name="Poon T.W."/>
            <person name="Priest M."/>
            <person name="Roberts A."/>
            <person name="Saif S."/>
            <person name="Shea T."/>
            <person name="Sisk P."/>
            <person name="Sykes S."/>
            <person name="Wortman J."/>
            <person name="Nusbaum C."/>
            <person name="Birren B."/>
        </authorList>
    </citation>
    <scope>NUCLEOTIDE SEQUENCE [LARGE SCALE GENOMIC DNA]</scope>
    <source>
        <strain evidence="5 6">CBS 606.96</strain>
    </source>
</reference>
<dbReference type="Proteomes" id="UP000019478">
    <property type="component" value="Unassembled WGS sequence"/>
</dbReference>
<dbReference type="PANTHER" id="PTHR46720:SF3">
    <property type="entry name" value="FAD-BINDING DOMAIN-CONTAINING PROTEIN-RELATED"/>
    <property type="match status" value="1"/>
</dbReference>
<dbReference type="GO" id="GO:0071949">
    <property type="term" value="F:FAD binding"/>
    <property type="evidence" value="ECO:0007669"/>
    <property type="project" value="InterPro"/>
</dbReference>
<dbReference type="EMBL" id="AMGY01000003">
    <property type="protein sequence ID" value="EXJ86837.1"/>
    <property type="molecule type" value="Genomic_DNA"/>
</dbReference>
<name>W9Y237_9EURO</name>
<dbReference type="InterPro" id="IPR036188">
    <property type="entry name" value="FAD/NAD-bd_sf"/>
</dbReference>
<dbReference type="RefSeq" id="XP_007732116.1">
    <property type="nucleotide sequence ID" value="XM_007733926.1"/>
</dbReference>
<evidence type="ECO:0000256" key="1">
    <source>
        <dbReference type="ARBA" id="ARBA00022630"/>
    </source>
</evidence>
<protein>
    <recommendedName>
        <fullName evidence="4">FAD-binding domain-containing protein</fullName>
    </recommendedName>
</protein>
<accession>W9Y237</accession>
<dbReference type="eggNOG" id="KOG2614">
    <property type="taxonomic scope" value="Eukaryota"/>
</dbReference>
<keyword evidence="2" id="KW-0274">FAD</keyword>
<dbReference type="STRING" id="1182542.W9Y237"/>
<dbReference type="GO" id="GO:0016491">
    <property type="term" value="F:oxidoreductase activity"/>
    <property type="evidence" value="ECO:0007669"/>
    <property type="project" value="UniProtKB-KW"/>
</dbReference>
<dbReference type="GeneID" id="19167916"/>
<evidence type="ECO:0000259" key="4">
    <source>
        <dbReference type="Pfam" id="PF01494"/>
    </source>
</evidence>
<dbReference type="InterPro" id="IPR002938">
    <property type="entry name" value="FAD-bd"/>
</dbReference>
<keyword evidence="3" id="KW-0560">Oxidoreductase</keyword>
<keyword evidence="6" id="KW-1185">Reference proteome</keyword>
<dbReference type="SUPFAM" id="SSF51905">
    <property type="entry name" value="FAD/NAD(P)-binding domain"/>
    <property type="match status" value="1"/>
</dbReference>
<dbReference type="AlphaFoldDB" id="W9Y237"/>
<evidence type="ECO:0000313" key="6">
    <source>
        <dbReference type="Proteomes" id="UP000019478"/>
    </source>
</evidence>
<evidence type="ECO:0000313" key="5">
    <source>
        <dbReference type="EMBL" id="EXJ86837.1"/>
    </source>
</evidence>